<evidence type="ECO:0000313" key="2">
    <source>
        <dbReference type="EMBL" id="VYU75326.1"/>
    </source>
</evidence>
<dbReference type="Gene3D" id="3.30.420.10">
    <property type="entry name" value="Ribonuclease H-like superfamily/Ribonuclease H"/>
    <property type="match status" value="1"/>
</dbReference>
<dbReference type="PANTHER" id="PTHR46889">
    <property type="entry name" value="TRANSPOSASE INSF FOR INSERTION SEQUENCE IS3B-RELATED"/>
    <property type="match status" value="1"/>
</dbReference>
<organism evidence="2">
    <name type="scientific">Flavonifractor plautii</name>
    <name type="common">Fusobacterium plautii</name>
    <dbReference type="NCBI Taxonomy" id="292800"/>
    <lineage>
        <taxon>Bacteria</taxon>
        <taxon>Bacillati</taxon>
        <taxon>Bacillota</taxon>
        <taxon>Clostridia</taxon>
        <taxon>Eubacteriales</taxon>
        <taxon>Oscillospiraceae</taxon>
        <taxon>Flavonifractor</taxon>
    </lineage>
</organism>
<dbReference type="AlphaFoldDB" id="A0A6N3HF14"/>
<dbReference type="PANTHER" id="PTHR46889:SF4">
    <property type="entry name" value="TRANSPOSASE INSO FOR INSERTION SEQUENCE ELEMENT IS911B-RELATED"/>
    <property type="match status" value="1"/>
</dbReference>
<protein>
    <submittedName>
        <fullName evidence="2">Integrase core domain protein</fullName>
    </submittedName>
</protein>
<dbReference type="Pfam" id="PF00665">
    <property type="entry name" value="rve"/>
    <property type="match status" value="1"/>
</dbReference>
<dbReference type="GO" id="GO:0003676">
    <property type="term" value="F:nucleic acid binding"/>
    <property type="evidence" value="ECO:0007669"/>
    <property type="project" value="InterPro"/>
</dbReference>
<dbReference type="Pfam" id="PF13333">
    <property type="entry name" value="rve_2"/>
    <property type="match status" value="1"/>
</dbReference>
<accession>A0A6N3HF14</accession>
<dbReference type="InterPro" id="IPR048020">
    <property type="entry name" value="Transpos_IS3"/>
</dbReference>
<dbReference type="InterPro" id="IPR050900">
    <property type="entry name" value="Transposase_IS3/IS150/IS904"/>
</dbReference>
<dbReference type="InterPro" id="IPR001584">
    <property type="entry name" value="Integrase_cat-core"/>
</dbReference>
<dbReference type="GO" id="GO:0015074">
    <property type="term" value="P:DNA integration"/>
    <property type="evidence" value="ECO:0007669"/>
    <property type="project" value="InterPro"/>
</dbReference>
<dbReference type="InterPro" id="IPR036397">
    <property type="entry name" value="RNaseH_sf"/>
</dbReference>
<proteinExistence type="predicted"/>
<evidence type="ECO:0000259" key="1">
    <source>
        <dbReference type="PROSITE" id="PS50994"/>
    </source>
</evidence>
<dbReference type="NCBIfam" id="NF033516">
    <property type="entry name" value="transpos_IS3"/>
    <property type="match status" value="1"/>
</dbReference>
<name>A0A6N3HF14_FLAPL</name>
<sequence>MRKLGYVPGKRTFQTHLWREFNISISIKRCRKVMKEMNLVANRPRKDAYKNQATHNHEYSSPKNAVKQNFSVGPRRVILTDITYLYYGPVRTPIYLCAFKDAYTKEILGHCVSSRMTVSLVKSAYDVMMENHGHELRGAACVIHSDQGSQYLSTTFQRLLSDDGFLQSVSDRGNSQDNAPMESFFGRLKCELLDLVALCPDASTVSRMISGYIDAYNHRHYQYALAGLTPSEYYTYVTTGIYPVDNYYGIKATELMPIQALIAARRRAAEEKAKKYREASAKKRAMAQGKKKDPEFVIARDQRILRREIAKWTRSKELALQQISHLREILELSQKARAYLMTASADLILQLYNGENWGAHPELAYIYKMRELF</sequence>
<dbReference type="SUPFAM" id="SSF53098">
    <property type="entry name" value="Ribonuclease H-like"/>
    <property type="match status" value="1"/>
</dbReference>
<dbReference type="EMBL" id="CACRUB010000072">
    <property type="protein sequence ID" value="VYU75326.1"/>
    <property type="molecule type" value="Genomic_DNA"/>
</dbReference>
<dbReference type="InterPro" id="IPR012337">
    <property type="entry name" value="RNaseH-like_sf"/>
</dbReference>
<reference evidence="2" key="1">
    <citation type="submission" date="2019-11" db="EMBL/GenBank/DDBJ databases">
        <authorList>
            <person name="Feng L."/>
        </authorList>
    </citation>
    <scope>NUCLEOTIDE SEQUENCE</scope>
    <source>
        <strain evidence="2">FplautiiLFYP42</strain>
    </source>
</reference>
<feature type="domain" description="Integrase catalytic" evidence="1">
    <location>
        <begin position="70"/>
        <end position="238"/>
    </location>
</feature>
<dbReference type="PROSITE" id="PS50994">
    <property type="entry name" value="INTEGRASE"/>
    <property type="match status" value="1"/>
</dbReference>
<gene>
    <name evidence="2" type="ORF">FPLFYP42_03830</name>
</gene>